<keyword evidence="3" id="KW-0813">Transport</keyword>
<evidence type="ECO:0000256" key="9">
    <source>
        <dbReference type="ARBA" id="ARBA00023136"/>
    </source>
</evidence>
<dbReference type="EMBL" id="CP111022">
    <property type="protein sequence ID" value="WAR18773.1"/>
    <property type="molecule type" value="Genomic_DNA"/>
</dbReference>
<evidence type="ECO:0000256" key="6">
    <source>
        <dbReference type="ARBA" id="ARBA00022989"/>
    </source>
</evidence>
<evidence type="ECO:0000256" key="5">
    <source>
        <dbReference type="ARBA" id="ARBA00022692"/>
    </source>
</evidence>
<proteinExistence type="inferred from homology"/>
<evidence type="ECO:0000256" key="1">
    <source>
        <dbReference type="ARBA" id="ARBA00004651"/>
    </source>
</evidence>
<dbReference type="PANTHER" id="PTHR42985">
    <property type="entry name" value="SODIUM-COUPLED MONOCARBOXYLATE TRANSPORTER"/>
    <property type="match status" value="1"/>
</dbReference>
<keyword evidence="10" id="KW-0739">Sodium transport</keyword>
<feature type="transmembrane region" description="Helical" evidence="12">
    <location>
        <begin position="190"/>
        <end position="210"/>
    </location>
</feature>
<keyword evidence="14" id="KW-1185">Reference proteome</keyword>
<evidence type="ECO:0000256" key="7">
    <source>
        <dbReference type="ARBA" id="ARBA00023053"/>
    </source>
</evidence>
<keyword evidence="7" id="KW-0915">Sodium</keyword>
<evidence type="ECO:0000256" key="10">
    <source>
        <dbReference type="ARBA" id="ARBA00023201"/>
    </source>
</evidence>
<name>A0ABY7FDI8_MYAAR</name>
<dbReference type="InterPro" id="IPR001734">
    <property type="entry name" value="Na/solute_symporter"/>
</dbReference>
<feature type="transmembrane region" description="Helical" evidence="12">
    <location>
        <begin position="12"/>
        <end position="31"/>
    </location>
</feature>
<organism evidence="13 14">
    <name type="scientific">Mya arenaria</name>
    <name type="common">Soft-shell clam</name>
    <dbReference type="NCBI Taxonomy" id="6604"/>
    <lineage>
        <taxon>Eukaryota</taxon>
        <taxon>Metazoa</taxon>
        <taxon>Spiralia</taxon>
        <taxon>Lophotrochozoa</taxon>
        <taxon>Mollusca</taxon>
        <taxon>Bivalvia</taxon>
        <taxon>Autobranchia</taxon>
        <taxon>Heteroconchia</taxon>
        <taxon>Euheterodonta</taxon>
        <taxon>Imparidentia</taxon>
        <taxon>Neoheterodontei</taxon>
        <taxon>Myida</taxon>
        <taxon>Myoidea</taxon>
        <taxon>Myidae</taxon>
        <taxon>Mya</taxon>
    </lineage>
</organism>
<dbReference type="InterPro" id="IPR051163">
    <property type="entry name" value="Sodium:Solute_Symporter_SSF"/>
</dbReference>
<dbReference type="PANTHER" id="PTHR42985:SF40">
    <property type="entry name" value="LD47995P-RELATED"/>
    <property type="match status" value="1"/>
</dbReference>
<dbReference type="Gene3D" id="1.20.1730.10">
    <property type="entry name" value="Sodium/glucose cotransporter"/>
    <property type="match status" value="1"/>
</dbReference>
<dbReference type="Pfam" id="PF00474">
    <property type="entry name" value="SSF"/>
    <property type="match status" value="1"/>
</dbReference>
<accession>A0ABY7FDI8</accession>
<evidence type="ECO:0000313" key="14">
    <source>
        <dbReference type="Proteomes" id="UP001164746"/>
    </source>
</evidence>
<keyword evidence="8" id="KW-0406">Ion transport</keyword>
<comment type="similarity">
    <text evidence="2 11">Belongs to the sodium:solute symporter (SSF) (TC 2.A.21) family.</text>
</comment>
<keyword evidence="6 12" id="KW-1133">Transmembrane helix</keyword>
<keyword evidence="4" id="KW-1003">Cell membrane</keyword>
<evidence type="ECO:0000313" key="13">
    <source>
        <dbReference type="EMBL" id="WAR18773.1"/>
    </source>
</evidence>
<evidence type="ECO:0000256" key="8">
    <source>
        <dbReference type="ARBA" id="ARBA00023065"/>
    </source>
</evidence>
<evidence type="ECO:0000256" key="3">
    <source>
        <dbReference type="ARBA" id="ARBA00022448"/>
    </source>
</evidence>
<keyword evidence="5 12" id="KW-0812">Transmembrane</keyword>
<evidence type="ECO:0000256" key="11">
    <source>
        <dbReference type="RuleBase" id="RU362091"/>
    </source>
</evidence>
<sequence>MNSIDDPKFHVLDYVIMVLFLVISSAIGIYYGFYKKQTTPEEYLLGGRQMNLLPVAMSLVVTYQSAVSVLGIPMEHYVYTTMSDYLWVAIMADNAIQALLLVPLFYPLRLTSTYEYFGRRFKSRAVQLLGTIMGMLQTLLYMAIVLLAPALALEAVAGIPLWLSVVMVGIIGTFYTSIGGLRTVIWTDVFQFIILYGGLLVILILVTTLASRLNDQSNHEYHHHHHHHQCYLMKITPQPTQLPHPRNKQGRWHETYGRNRHRWRPSQFQHMFFFG</sequence>
<feature type="transmembrane region" description="Helical" evidence="12">
    <location>
        <begin position="159"/>
        <end position="178"/>
    </location>
</feature>
<gene>
    <name evidence="13" type="ORF">MAR_000611</name>
</gene>
<evidence type="ECO:0000256" key="2">
    <source>
        <dbReference type="ARBA" id="ARBA00006434"/>
    </source>
</evidence>
<dbReference type="PROSITE" id="PS50283">
    <property type="entry name" value="NA_SOLUT_SYMP_3"/>
    <property type="match status" value="1"/>
</dbReference>
<feature type="transmembrane region" description="Helical" evidence="12">
    <location>
        <begin position="128"/>
        <end position="153"/>
    </location>
</feature>
<comment type="subcellular location">
    <subcellularLocation>
        <location evidence="1">Cell membrane</location>
        <topology evidence="1">Multi-pass membrane protein</topology>
    </subcellularLocation>
</comment>
<dbReference type="InterPro" id="IPR038377">
    <property type="entry name" value="Na/Glc_symporter_sf"/>
</dbReference>
<protein>
    <submittedName>
        <fullName evidence="13">SC5A8-like protein</fullName>
    </submittedName>
</protein>
<evidence type="ECO:0000256" key="4">
    <source>
        <dbReference type="ARBA" id="ARBA00022475"/>
    </source>
</evidence>
<reference evidence="13" key="1">
    <citation type="submission" date="2022-11" db="EMBL/GenBank/DDBJ databases">
        <title>Centuries of genome instability and evolution in soft-shell clam transmissible cancer (bioRxiv).</title>
        <authorList>
            <person name="Hart S.F.M."/>
            <person name="Yonemitsu M.A."/>
            <person name="Giersch R.M."/>
            <person name="Beal B.F."/>
            <person name="Arriagada G."/>
            <person name="Davis B.W."/>
            <person name="Ostrander E.A."/>
            <person name="Goff S.P."/>
            <person name="Metzger M.J."/>
        </authorList>
    </citation>
    <scope>NUCLEOTIDE SEQUENCE</scope>
    <source>
        <strain evidence="13">MELC-2E11</strain>
        <tissue evidence="13">Siphon/mantle</tissue>
    </source>
</reference>
<feature type="transmembrane region" description="Helical" evidence="12">
    <location>
        <begin position="85"/>
        <end position="108"/>
    </location>
</feature>
<feature type="transmembrane region" description="Helical" evidence="12">
    <location>
        <begin position="52"/>
        <end position="73"/>
    </location>
</feature>
<keyword evidence="9 12" id="KW-0472">Membrane</keyword>
<evidence type="ECO:0000256" key="12">
    <source>
        <dbReference type="SAM" id="Phobius"/>
    </source>
</evidence>
<dbReference type="Proteomes" id="UP001164746">
    <property type="component" value="Chromosome 11"/>
</dbReference>